<dbReference type="InterPro" id="IPR046508">
    <property type="entry name" value="DUF6686"/>
</dbReference>
<dbReference type="EMBL" id="JBHUOZ010000001">
    <property type="protein sequence ID" value="MFD2918976.1"/>
    <property type="molecule type" value="Genomic_DNA"/>
</dbReference>
<evidence type="ECO:0000313" key="1">
    <source>
        <dbReference type="EMBL" id="MFD2918976.1"/>
    </source>
</evidence>
<accession>A0ABW6A2Z8</accession>
<keyword evidence="2" id="KW-1185">Reference proteome</keyword>
<proteinExistence type="predicted"/>
<dbReference type="RefSeq" id="WP_386095678.1">
    <property type="nucleotide sequence ID" value="NZ_JBHUOZ010000001.1"/>
</dbReference>
<reference evidence="2" key="1">
    <citation type="journal article" date="2019" name="Int. J. Syst. Evol. Microbiol.">
        <title>The Global Catalogue of Microorganisms (GCM) 10K type strain sequencing project: providing services to taxonomists for standard genome sequencing and annotation.</title>
        <authorList>
            <consortium name="The Broad Institute Genomics Platform"/>
            <consortium name="The Broad Institute Genome Sequencing Center for Infectious Disease"/>
            <person name="Wu L."/>
            <person name="Ma J."/>
        </authorList>
    </citation>
    <scope>NUCLEOTIDE SEQUENCE [LARGE SCALE GENOMIC DNA]</scope>
    <source>
        <strain evidence="2">KCTC 23299</strain>
    </source>
</reference>
<dbReference type="Pfam" id="PF20391">
    <property type="entry name" value="DUF6686"/>
    <property type="match status" value="1"/>
</dbReference>
<sequence>MCHYQTLFHDDSIGYVVRCTECEKLQIGYGNLMVTYSQEDFDSFRWWLKKIKEEQHPAQNPTLRCIVIPTPCDGMKLLLSMQELSDFYNMLEQADTELQSLELIRLFTNEK</sequence>
<evidence type="ECO:0000313" key="2">
    <source>
        <dbReference type="Proteomes" id="UP001597511"/>
    </source>
</evidence>
<gene>
    <name evidence="1" type="ORF">ACFS6H_04580</name>
</gene>
<name>A0ABW6A2Z8_9BACT</name>
<comment type="caution">
    <text evidence="1">The sequence shown here is derived from an EMBL/GenBank/DDBJ whole genome shotgun (WGS) entry which is preliminary data.</text>
</comment>
<dbReference type="Proteomes" id="UP001597511">
    <property type="component" value="Unassembled WGS sequence"/>
</dbReference>
<organism evidence="1 2">
    <name type="scientific">Terrimonas rubra</name>
    <dbReference type="NCBI Taxonomy" id="1035890"/>
    <lineage>
        <taxon>Bacteria</taxon>
        <taxon>Pseudomonadati</taxon>
        <taxon>Bacteroidota</taxon>
        <taxon>Chitinophagia</taxon>
        <taxon>Chitinophagales</taxon>
        <taxon>Chitinophagaceae</taxon>
        <taxon>Terrimonas</taxon>
    </lineage>
</organism>
<protein>
    <submittedName>
        <fullName evidence="1">DUF6686 family protein</fullName>
    </submittedName>
</protein>